<dbReference type="Proteomes" id="UP000240009">
    <property type="component" value="Unassembled WGS sequence"/>
</dbReference>
<evidence type="ECO:0000313" key="3">
    <source>
        <dbReference type="EMBL" id="PQO26211.1"/>
    </source>
</evidence>
<dbReference type="RefSeq" id="WP_105358097.1">
    <property type="nucleotide sequence ID" value="NZ_PUIA01000069.1"/>
</dbReference>
<accession>A0A2S8F218</accession>
<sequence>MRDVLQALVTDIPAGKAAAYCQLIDTRGSTPQKAGAAMLVYPSGQQVGTLGGGCVEAEVKRRAIELLEAGEGTVVEFILDHDYGWDDGLICGGRMEVIIEPLTPHNKVDFFESILAAITSNLGGTLAIAADPRDHAPRNFGMVLLSPTGAIIATQGDASHCRDAKGIAAQALRPLTGRPLFYREQNVAFVPILPRCELVIVGGGHVGQAVAKLAHWVDFDVTVVDDRAEVITPERFPTAMRRVPGKFQEVLPKLPLRDGAYGLVVTRGHNHDEIGLYHLLKRPLAYLGMIGSKRKIRLIYDDLLEKGITQEQLDKVHAPVGLDIASRTVEEIAISIVAQLVSHRNRPQP</sequence>
<dbReference type="Pfam" id="PF02625">
    <property type="entry name" value="XdhC_CoxI"/>
    <property type="match status" value="1"/>
</dbReference>
<reference evidence="3 4" key="1">
    <citation type="submission" date="2018-02" db="EMBL/GenBank/DDBJ databases">
        <title>Comparative genomes isolates from brazilian mangrove.</title>
        <authorList>
            <person name="Araujo J.E."/>
            <person name="Taketani R.G."/>
            <person name="Silva M.C.P."/>
            <person name="Loureco M.V."/>
            <person name="Andreote F.D."/>
        </authorList>
    </citation>
    <scope>NUCLEOTIDE SEQUENCE [LARGE SCALE GENOMIC DNA]</scope>
    <source>
        <strain evidence="3 4">HEX-2 MGV</strain>
    </source>
</reference>
<comment type="caution">
    <text evidence="3">The sequence shown here is derived from an EMBL/GenBank/DDBJ whole genome shotgun (WGS) entry which is preliminary data.</text>
</comment>
<proteinExistence type="predicted"/>
<dbReference type="InterPro" id="IPR027051">
    <property type="entry name" value="XdhC_Rossmann_dom"/>
</dbReference>
<evidence type="ECO:0000259" key="2">
    <source>
        <dbReference type="Pfam" id="PF13478"/>
    </source>
</evidence>
<feature type="domain" description="XdhC Rossmann" evidence="2">
    <location>
        <begin position="198"/>
        <end position="340"/>
    </location>
</feature>
<dbReference type="InterPro" id="IPR003777">
    <property type="entry name" value="XdhC_CoxI"/>
</dbReference>
<dbReference type="Gene3D" id="3.40.50.720">
    <property type="entry name" value="NAD(P)-binding Rossmann-like Domain"/>
    <property type="match status" value="1"/>
</dbReference>
<protein>
    <recommendedName>
        <fullName evidence="5">XdhC/CoxI family protein</fullName>
    </recommendedName>
</protein>
<feature type="domain" description="XdhC- CoxI" evidence="1">
    <location>
        <begin position="14"/>
        <end position="77"/>
    </location>
</feature>
<dbReference type="InterPro" id="IPR036291">
    <property type="entry name" value="NAD(P)-bd_dom_sf"/>
</dbReference>
<evidence type="ECO:0000259" key="1">
    <source>
        <dbReference type="Pfam" id="PF02625"/>
    </source>
</evidence>
<dbReference type="PANTHER" id="PTHR30388:SF6">
    <property type="entry name" value="XANTHINE DEHYDROGENASE SUBUNIT A-RELATED"/>
    <property type="match status" value="1"/>
</dbReference>
<dbReference type="Pfam" id="PF13478">
    <property type="entry name" value="XdhC_C"/>
    <property type="match status" value="1"/>
</dbReference>
<dbReference type="SUPFAM" id="SSF51735">
    <property type="entry name" value="NAD(P)-binding Rossmann-fold domains"/>
    <property type="match status" value="1"/>
</dbReference>
<gene>
    <name evidence="3" type="ORF">C5Y96_22500</name>
</gene>
<dbReference type="EMBL" id="PUIA01000069">
    <property type="protein sequence ID" value="PQO26211.1"/>
    <property type="molecule type" value="Genomic_DNA"/>
</dbReference>
<name>A0A2S8F218_9BACT</name>
<organism evidence="3 4">
    <name type="scientific">Blastopirellula marina</name>
    <dbReference type="NCBI Taxonomy" id="124"/>
    <lineage>
        <taxon>Bacteria</taxon>
        <taxon>Pseudomonadati</taxon>
        <taxon>Planctomycetota</taxon>
        <taxon>Planctomycetia</taxon>
        <taxon>Pirellulales</taxon>
        <taxon>Pirellulaceae</taxon>
        <taxon>Blastopirellula</taxon>
    </lineage>
</organism>
<dbReference type="AlphaFoldDB" id="A0A2S8F218"/>
<evidence type="ECO:0008006" key="5">
    <source>
        <dbReference type="Google" id="ProtNLM"/>
    </source>
</evidence>
<dbReference type="InterPro" id="IPR052698">
    <property type="entry name" value="MoCofactor_Util/Proc"/>
</dbReference>
<dbReference type="PANTHER" id="PTHR30388">
    <property type="entry name" value="ALDEHYDE OXIDOREDUCTASE MOLYBDENUM COFACTOR ASSEMBLY PROTEIN"/>
    <property type="match status" value="1"/>
</dbReference>
<evidence type="ECO:0000313" key="4">
    <source>
        <dbReference type="Proteomes" id="UP000240009"/>
    </source>
</evidence>
<dbReference type="OrthoDB" id="9773039at2"/>